<accession>A0ABT3RKL5</accession>
<feature type="transmembrane region" description="Helical" evidence="1">
    <location>
        <begin position="113"/>
        <end position="131"/>
    </location>
</feature>
<dbReference type="RefSeq" id="WP_266054385.1">
    <property type="nucleotide sequence ID" value="NZ_JAPFQO010000016.1"/>
</dbReference>
<keyword evidence="1" id="KW-0472">Membrane</keyword>
<proteinExistence type="predicted"/>
<keyword evidence="1" id="KW-0812">Transmembrane</keyword>
<feature type="transmembrane region" description="Helical" evidence="1">
    <location>
        <begin position="79"/>
        <end position="107"/>
    </location>
</feature>
<protein>
    <submittedName>
        <fullName evidence="2">Uncharacterized protein</fullName>
    </submittedName>
</protein>
<evidence type="ECO:0000256" key="1">
    <source>
        <dbReference type="SAM" id="Phobius"/>
    </source>
</evidence>
<name>A0ABT3RKL5_9BACT</name>
<keyword evidence="1" id="KW-1133">Transmembrane helix</keyword>
<dbReference type="Proteomes" id="UP001207228">
    <property type="component" value="Unassembled WGS sequence"/>
</dbReference>
<evidence type="ECO:0000313" key="2">
    <source>
        <dbReference type="EMBL" id="MCX2742152.1"/>
    </source>
</evidence>
<dbReference type="EMBL" id="JAPFQO010000016">
    <property type="protein sequence ID" value="MCX2742152.1"/>
    <property type="molecule type" value="Genomic_DNA"/>
</dbReference>
<feature type="transmembrane region" description="Helical" evidence="1">
    <location>
        <begin position="47"/>
        <end position="67"/>
    </location>
</feature>
<keyword evidence="3" id="KW-1185">Reference proteome</keyword>
<reference evidence="2 3" key="1">
    <citation type="submission" date="2022-11" db="EMBL/GenBank/DDBJ databases">
        <title>The characterization of three novel Bacteroidetes species and genomic analysis of their roles in tidal elemental geochemical cycles.</title>
        <authorList>
            <person name="Ma K.-J."/>
        </authorList>
    </citation>
    <scope>NUCLEOTIDE SEQUENCE [LARGE SCALE GENOMIC DNA]</scope>
    <source>
        <strain evidence="2 3">M82</strain>
    </source>
</reference>
<sequence>MKRQVEIRWTVFLLAILIISFGLLTGFSFRETLDIQMHDTYFVIENFHLLILLIFTLAIVYLLTFGLKILAKTNRILKICSITITGLIGLSLIGLLALTIVLMIMTPISGQDLTSFGMIILIFGLAMLFSIRTREIWKLK</sequence>
<evidence type="ECO:0000313" key="3">
    <source>
        <dbReference type="Proteomes" id="UP001207228"/>
    </source>
</evidence>
<comment type="caution">
    <text evidence="2">The sequence shown here is derived from an EMBL/GenBank/DDBJ whole genome shotgun (WGS) entry which is preliminary data.</text>
</comment>
<organism evidence="2 3">
    <name type="scientific">Pontibacter anaerobius</name>
    <dbReference type="NCBI Taxonomy" id="2993940"/>
    <lineage>
        <taxon>Bacteria</taxon>
        <taxon>Pseudomonadati</taxon>
        <taxon>Bacteroidota</taxon>
        <taxon>Cytophagia</taxon>
        <taxon>Cytophagales</taxon>
        <taxon>Hymenobacteraceae</taxon>
        <taxon>Pontibacter</taxon>
    </lineage>
</organism>
<gene>
    <name evidence="2" type="ORF">OO017_19500</name>
</gene>
<feature type="transmembrane region" description="Helical" evidence="1">
    <location>
        <begin position="7"/>
        <end position="27"/>
    </location>
</feature>